<name>A0A9W6ACU0_ASPNG</name>
<gene>
    <name evidence="1" type="ORF">AnigIFM63604_003297</name>
</gene>
<proteinExistence type="predicted"/>
<accession>A0A9W6ACU0</accession>
<protein>
    <submittedName>
        <fullName evidence="1">Uncharacterized protein</fullName>
    </submittedName>
</protein>
<comment type="caution">
    <text evidence="1">The sequence shown here is derived from an EMBL/GenBank/DDBJ whole genome shotgun (WGS) entry which is preliminary data.</text>
</comment>
<organism evidence="1 2">
    <name type="scientific">Aspergillus niger</name>
    <dbReference type="NCBI Taxonomy" id="5061"/>
    <lineage>
        <taxon>Eukaryota</taxon>
        <taxon>Fungi</taxon>
        <taxon>Dikarya</taxon>
        <taxon>Ascomycota</taxon>
        <taxon>Pezizomycotina</taxon>
        <taxon>Eurotiomycetes</taxon>
        <taxon>Eurotiomycetidae</taxon>
        <taxon>Eurotiales</taxon>
        <taxon>Aspergillaceae</taxon>
        <taxon>Aspergillus</taxon>
        <taxon>Aspergillus subgen. Circumdati</taxon>
    </lineage>
</organism>
<dbReference type="EMBL" id="BRPB01000182">
    <property type="protein sequence ID" value="GLA55949.1"/>
    <property type="molecule type" value="Genomic_DNA"/>
</dbReference>
<evidence type="ECO:0000313" key="2">
    <source>
        <dbReference type="Proteomes" id="UP001144191"/>
    </source>
</evidence>
<dbReference type="Proteomes" id="UP001144191">
    <property type="component" value="Unassembled WGS sequence"/>
</dbReference>
<sequence>MSANAIPKSHVWVDLHGLVFFDDDDDRVFIILWPQRMDATRNRENVSASSTVRLSLTRTKPGIEIAMRKVQDDRLNWEHDMIAKLGDFLIEEVDQQLQDTRSKGSCWYMKSTYNDIPIRAVGHLQRDGPVAKVLP</sequence>
<dbReference type="AlphaFoldDB" id="A0A9W6ACU0"/>
<evidence type="ECO:0000313" key="1">
    <source>
        <dbReference type="EMBL" id="GLA55949.1"/>
    </source>
</evidence>
<reference evidence="1" key="1">
    <citation type="submission" date="2022-07" db="EMBL/GenBank/DDBJ databases">
        <title>Taxonomy of Aspergillus series Nigri: significant species reduction supported by multi-species coalescent approaches.</title>
        <authorList>
            <person name="Bian C."/>
            <person name="Kusuya Y."/>
            <person name="Sklenar F."/>
            <person name="D'hooge E."/>
            <person name="Yaguchi T."/>
            <person name="Takahashi H."/>
            <person name="Hubka V."/>
        </authorList>
    </citation>
    <scope>NUCLEOTIDE SEQUENCE</scope>
    <source>
        <strain evidence="1">IFM 63604</strain>
    </source>
</reference>